<protein>
    <submittedName>
        <fullName evidence="2">F11O4.8</fullName>
    </submittedName>
    <submittedName>
        <fullName evidence="3">Putative reverse transcriptase-like protein</fullName>
    </submittedName>
</protein>
<keyword evidence="3" id="KW-0808">Transferase</keyword>
<reference evidence="2" key="1">
    <citation type="submission" date="1998-10" db="EMBL/GenBank/DDBJ databases">
        <title>The A. thaliana Genome Sequencing Project.</title>
        <authorList>
            <consortium name="Washington University Genome Sequencing Center"/>
        </authorList>
    </citation>
    <scope>NUCLEOTIDE SEQUENCE</scope>
</reference>
<reference evidence="3" key="6">
    <citation type="submission" date="2000-03" db="EMBL/GenBank/DDBJ databases">
        <authorList>
            <person name="Lamar B."/>
            <person name="Stoneking T."/>
            <person name="Stumpf J."/>
            <person name="Mewes H.W."/>
            <person name="Lemcke K."/>
            <person name="Mayer K.F.X."/>
        </authorList>
    </citation>
    <scope>NUCLEOTIDE SEQUENCE</scope>
</reference>
<gene>
    <name evidence="2" type="primary">F11O4.8</name>
    <name evidence="3" type="ordered locus">At4g01530</name>
</gene>
<reference evidence="3" key="5">
    <citation type="submission" date="2000-03" db="EMBL/GenBank/DDBJ databases">
        <authorList>
            <person name="EU Arabidopsis sequencing project"/>
        </authorList>
    </citation>
    <scope>NUCLEOTIDE SEQUENCE</scope>
</reference>
<reference key="4">
    <citation type="journal article" date="1999" name="Nature">
        <title>Sequence and analysis of chromosome 4 of the plant Arabidopsis thaliana.</title>
        <authorList>
            <consortium name="EU"/>
            <consortium name="CSHL and WU Arabidopsis Sequencing Project"/>
            <person name="Mayer K."/>
            <person name="Schuller C."/>
            <person name="Wambutt R."/>
            <person name="Murphy G."/>
            <person name="Volckaert G."/>
            <person name="Pohl T."/>
            <person name="Dusterhoft A."/>
            <person name="Stiekema W."/>
            <person name="Entian K.D."/>
            <person name="Terryn N."/>
            <person name="Harris B."/>
            <person name="Ansorge W."/>
            <person name="Brandt P."/>
            <person name="Grivell L."/>
            <person name="Rieger M."/>
            <person name="Weichselgartner M."/>
            <person name="de Simone V."/>
            <person name="Obermaier B."/>
            <person name="Mache R."/>
            <person name="Muller M."/>
            <person name="Kreis M."/>
            <person name="Delseny M."/>
            <person name="Puigdomenech P."/>
            <person name="Watson M."/>
            <person name="Schmidtheini T."/>
            <person name="Reichert B."/>
            <person name="Portatelle D."/>
            <person name="Perez-Alonso M."/>
            <person name="Boutry M."/>
            <person name="Bancroft I."/>
            <person name="Vos P."/>
            <person name="Hoheisel J."/>
            <person name="Zimmermann W."/>
            <person name="Wedler H."/>
            <person name="Ridley P."/>
            <person name="Langham S.A."/>
            <person name="McCullagh B."/>
            <person name="Bilham L."/>
            <person name="Robben J."/>
            <person name="Van der Schueren J."/>
            <person name="Grymonprez B."/>
            <person name="Chuang Y.J."/>
            <person name="Vandenbussche F."/>
            <person name="Braeken M."/>
            <person name="Weltjens I."/>
            <person name="Voet M."/>
            <person name="Bastiaens I."/>
            <person name="Aert R."/>
            <person name="Defoor E."/>
            <person name="Weitzenegger T."/>
            <person name="Bothe G."/>
            <person name="Ramsperger U."/>
            <person name="Hilbert H."/>
            <person name="Braun M."/>
            <person name="Holzer E."/>
            <person name="Brandt A."/>
            <person name="Peters S."/>
            <person name="van Staveren M."/>
            <person name="Dirske W."/>
            <person name="Mooijman P."/>
            <person name="Klein Lankhorst R."/>
            <person name="Rose M."/>
            <person name="Hauf J."/>
            <person name="Kotter P."/>
            <person name="Berneiser S."/>
            <person name="Hempel S."/>
            <person name="Feldpausch M."/>
            <person name="Lamberth S."/>
            <person name="Van den Daele H."/>
            <person name="De Keyser A."/>
            <person name="Buysshaert C."/>
            <person name="Gielen J."/>
            <person name="Villarroel R."/>
            <person name="De Clercq R."/>
            <person name="Van Montagu M."/>
            <person name="Rogers J."/>
            <person name="Cronin A."/>
            <person name="Quail M."/>
            <person name="Bray-Allen S."/>
            <person name="Clark L."/>
            <person name="Doggett J."/>
            <person name="Hall S."/>
            <person name="Kay M."/>
            <person name="Lennard N."/>
            <person name="McLay K."/>
            <person name="Mayes R."/>
            <person name="Pettett A."/>
            <person name="Rajandream M.A."/>
            <person name="Lyne M."/>
            <person name="Benes V."/>
            <person name="Rechmann S."/>
            <person name="Borkova D."/>
            <person name="Blocker H."/>
            <person name="Scharfe M."/>
            <person name="Grimm M."/>
            <person name="Lohnert T.H."/>
            <person name="Dose S."/>
            <person name="de Haan M."/>
            <person name="Maarse A."/>
            <person name="Schafer M."/>
            <person name="Muller-Auer S."/>
            <person name="Gabel C."/>
            <person name="Fuchs M."/>
            <person name="Fartmann B."/>
            <person name="Granderath K."/>
            <person name="Dauner D."/>
            <person name="Herzl A."/>
            <person name="Neumann S."/>
            <person name="Argiriou A."/>
            <person name="Vitale D."/>
            <person name="Liguori R."/>
            <person name="Piravandi E."/>
            <person name="Massenet O."/>
            <person name="Quigley F."/>
            <person name="Clabauld G."/>
            <person name="Mundlein A."/>
            <person name="Felber R."/>
            <person name="Schnabl S."/>
            <person name="Hiller R."/>
            <person name="Schmidt W."/>
            <person name="Lecharny A."/>
            <person name="Aubourg S."/>
            <person name="Chefdor F."/>
            <person name="Cooke R."/>
            <person name="Berger C."/>
            <person name="Montfort A."/>
            <person name="Casacuberta E."/>
            <person name="Gibbons T."/>
            <person name="Weber N."/>
            <person name="Vandenbol M."/>
            <person name="Bargues M."/>
            <person name="Terol J."/>
            <person name="Torres A."/>
            <person name="Perez-Perez A."/>
            <person name="Purnelle B."/>
            <person name="Bent E."/>
            <person name="Johnson S."/>
            <person name="Tacon D."/>
            <person name="Jesse T."/>
            <person name="Heijnen L."/>
            <person name="Schwarz S."/>
            <person name="Scholler P."/>
            <person name="Heber S."/>
            <person name="Francs P."/>
            <person name="Bielke C."/>
            <person name="Frishman D."/>
            <person name="Haase D."/>
            <person name="Lemcke K."/>
            <person name="Mewes H.W."/>
            <person name="Stocker S."/>
            <person name="Zaccaria P."/>
            <person name="Bevan M."/>
            <person name="Wilson R.K."/>
            <person name="de la Bastide M."/>
            <person name="Habermann K."/>
            <person name="Parnell L."/>
            <person name="Dedhia N."/>
            <person name="Gnoj L."/>
            <person name="Schutz K."/>
            <person name="Huang E."/>
            <person name="Spiegel L."/>
            <person name="Sehkon M."/>
            <person name="Murray J."/>
            <person name="Sheet P."/>
            <person name="Cordes M."/>
            <person name="Abu-Threideh J."/>
            <person name="Stoneking T."/>
            <person name="Kalicki J."/>
            <person name="Graves T."/>
            <person name="Harmon G."/>
            <person name="Edwards J."/>
            <person name="Latreille P."/>
            <person name="Courtney L."/>
            <person name="Cloud J."/>
            <person name="Abbott A."/>
            <person name="Scott K."/>
            <person name="Johnson D."/>
            <person name="Minx P."/>
            <person name="Bentley D."/>
            <person name="Fulton B."/>
            <person name="Miller N."/>
            <person name="Greco T."/>
            <person name="Kemp K."/>
            <person name="Kramer J."/>
            <person name="Fulton L."/>
            <person name="Mardis E."/>
            <person name="Dante M."/>
            <person name="Pepin K."/>
            <person name="Hillier L."/>
            <person name="Nelson J."/>
            <person name="Spieth J."/>
            <person name="Ryan E."/>
            <person name="Andrews S."/>
            <person name="Geisel C."/>
            <person name="Layman D."/>
            <person name="Du H."/>
            <person name="Ali J."/>
            <person name="Berghoff A."/>
            <person name="Jones K."/>
            <person name="Drone K."/>
            <person name="Cotton M."/>
            <person name="Joshu C."/>
            <person name="Antonoiu B."/>
            <person name="Zidanic M."/>
            <person name="Strong C."/>
            <person name="Sun H."/>
            <person name="Lamar B."/>
            <person name="Yordan C."/>
            <person name="Ma P."/>
            <person name="Zhong J."/>
            <person name="Preston R."/>
            <person name="Vil D."/>
            <person name="Shekher M."/>
            <person name="Matero A."/>
            <person name="Shah R."/>
            <person name="Swaby I.K."/>
            <person name="O'Shaughnessy A."/>
            <person name="Rodriguez M."/>
            <person name="Hoffmann J."/>
            <person name="Till S."/>
            <person name="Granat S."/>
            <person name="Shohdy N."/>
            <person name="Hasegawa A."/>
            <person name="Hameed A."/>
            <person name="Lodhi M."/>
            <person name="Johnson A."/>
            <person name="Chen E."/>
            <person name="Marra M."/>
            <person name="Martienssen R."/>
            <person name="McCombie W.R."/>
        </authorList>
    </citation>
    <scope>NUCLEOTIDE SEQUENCE [LARGE SCALE GENOMIC DNA]</scope>
    <source>
        <strain>cv. Columbia</strain>
    </source>
</reference>
<evidence type="ECO:0000313" key="2">
    <source>
        <dbReference type="EMBL" id="AAC62784.1"/>
    </source>
</evidence>
<dbReference type="AlphaFoldDB" id="O82592"/>
<dbReference type="InterPro" id="IPR026960">
    <property type="entry name" value="RVT-Znf"/>
</dbReference>
<dbReference type="Pfam" id="PF13966">
    <property type="entry name" value="zf-RVT"/>
    <property type="match status" value="1"/>
</dbReference>
<dbReference type="EMBL" id="AL161492">
    <property type="protein sequence ID" value="CAB77723.1"/>
    <property type="molecule type" value="Genomic_DNA"/>
</dbReference>
<feature type="domain" description="Reverse transcriptase zinc-binding" evidence="1">
    <location>
        <begin position="58"/>
        <end position="119"/>
    </location>
</feature>
<keyword evidence="3" id="KW-0695">RNA-directed DNA polymerase</keyword>
<dbReference type="GO" id="GO:0003964">
    <property type="term" value="F:RNA-directed DNA polymerase activity"/>
    <property type="evidence" value="ECO:0007669"/>
    <property type="project" value="UniProtKB-KW"/>
</dbReference>
<reference evidence="2" key="3">
    <citation type="submission" date="1998-10" db="EMBL/GenBank/DDBJ databases">
        <authorList>
            <person name="Waterston R."/>
        </authorList>
    </citation>
    <scope>NUCLEOTIDE SEQUENCE</scope>
</reference>
<reference evidence="2" key="2">
    <citation type="submission" date="1998-10" db="EMBL/GenBank/DDBJ databases">
        <title>The sequence of A. thaliana F11O4.</title>
        <authorList>
            <person name="Abu-Threideh J."/>
            <person name="Stoneking T."/>
            <person name="Langston Y."/>
            <person name="Trevaskis E."/>
        </authorList>
    </citation>
    <scope>NUCLEOTIDE SEQUENCE</scope>
</reference>
<organism evidence="2">
    <name type="scientific">Arabidopsis thaliana</name>
    <name type="common">Mouse-ear cress</name>
    <dbReference type="NCBI Taxonomy" id="3702"/>
    <lineage>
        <taxon>Eukaryota</taxon>
        <taxon>Viridiplantae</taxon>
        <taxon>Streptophyta</taxon>
        <taxon>Embryophyta</taxon>
        <taxon>Tracheophyta</taxon>
        <taxon>Spermatophyta</taxon>
        <taxon>Magnoliopsida</taxon>
        <taxon>eudicotyledons</taxon>
        <taxon>Gunneridae</taxon>
        <taxon>Pentapetalae</taxon>
        <taxon>rosids</taxon>
        <taxon>malvids</taxon>
        <taxon>Brassicales</taxon>
        <taxon>Brassicaceae</taxon>
        <taxon>Camelineae</taxon>
        <taxon>Arabidopsis</taxon>
    </lineage>
</organism>
<dbReference type="EMBL" id="AF096370">
    <property type="protein sequence ID" value="AAC62784.1"/>
    <property type="molecule type" value="Genomic_DNA"/>
</dbReference>
<proteinExistence type="predicted"/>
<accession>O82592</accession>
<dbReference type="PIR" id="T01941">
    <property type="entry name" value="T01941"/>
</dbReference>
<evidence type="ECO:0000313" key="3">
    <source>
        <dbReference type="EMBL" id="CAB77723.1"/>
    </source>
</evidence>
<evidence type="ECO:0000259" key="1">
    <source>
        <dbReference type="Pfam" id="PF13966"/>
    </source>
</evidence>
<keyword evidence="3" id="KW-0548">Nucleotidyltransferase</keyword>
<sequence>MLARVLKGRYFKNIHPLQTKKINSPSFRWRTDIPIIRGLFISQSYKSDRLIWHHTKSERYTVKTPPKIKHFLWQIASGFLAVTSKLSHRGIQCDITCKMCEMADETINNVLFECSHSRKICELSKIPMVSDIGGEKTYCYAWILWFIWKDMNKKVFKGIQSESADILNHAMSEKLMWEEAQLEPIDSTTITGSLDSPTQSVRCQFDGSWKSLDPNMGLGWWCFQENDQMILFGAKGVRK</sequence>
<name>O82592_ARATH</name>